<evidence type="ECO:0000259" key="6">
    <source>
        <dbReference type="PROSITE" id="PS50977"/>
    </source>
</evidence>
<keyword evidence="1" id="KW-0805">Transcription regulation</keyword>
<keyword evidence="3" id="KW-0804">Transcription</keyword>
<evidence type="ECO:0000256" key="3">
    <source>
        <dbReference type="ARBA" id="ARBA00023163"/>
    </source>
</evidence>
<evidence type="ECO:0000256" key="2">
    <source>
        <dbReference type="ARBA" id="ARBA00023125"/>
    </source>
</evidence>
<keyword evidence="8" id="KW-1185">Reference proteome</keyword>
<feature type="DNA-binding region" description="H-T-H motif" evidence="4">
    <location>
        <begin position="35"/>
        <end position="54"/>
    </location>
</feature>
<dbReference type="PANTHER" id="PTHR47506:SF1">
    <property type="entry name" value="HTH-TYPE TRANSCRIPTIONAL REGULATOR YJDC"/>
    <property type="match status" value="1"/>
</dbReference>
<evidence type="ECO:0000256" key="4">
    <source>
        <dbReference type="PROSITE-ProRule" id="PRU00335"/>
    </source>
</evidence>
<feature type="region of interest" description="Disordered" evidence="5">
    <location>
        <begin position="199"/>
        <end position="220"/>
    </location>
</feature>
<gene>
    <name evidence="7" type="ORF">ACFPIJ_45315</name>
</gene>
<dbReference type="SUPFAM" id="SSF46689">
    <property type="entry name" value="Homeodomain-like"/>
    <property type="match status" value="1"/>
</dbReference>
<proteinExistence type="predicted"/>
<protein>
    <submittedName>
        <fullName evidence="7">TetR/AcrR family transcriptional regulator</fullName>
    </submittedName>
</protein>
<comment type="caution">
    <text evidence="7">The sequence shown here is derived from an EMBL/GenBank/DDBJ whole genome shotgun (WGS) entry which is preliminary data.</text>
</comment>
<dbReference type="Proteomes" id="UP001595912">
    <property type="component" value="Unassembled WGS sequence"/>
</dbReference>
<dbReference type="SUPFAM" id="SSF48498">
    <property type="entry name" value="Tetracyclin repressor-like, C-terminal domain"/>
    <property type="match status" value="1"/>
</dbReference>
<dbReference type="PROSITE" id="PS50977">
    <property type="entry name" value="HTH_TETR_2"/>
    <property type="match status" value="1"/>
</dbReference>
<dbReference type="InterPro" id="IPR001647">
    <property type="entry name" value="HTH_TetR"/>
</dbReference>
<dbReference type="InterPro" id="IPR036271">
    <property type="entry name" value="Tet_transcr_reg_TetR-rel_C_sf"/>
</dbReference>
<evidence type="ECO:0000313" key="7">
    <source>
        <dbReference type="EMBL" id="MFC5005039.1"/>
    </source>
</evidence>
<accession>A0ABV9WAG7</accession>
<evidence type="ECO:0000256" key="5">
    <source>
        <dbReference type="SAM" id="MobiDB-lite"/>
    </source>
</evidence>
<evidence type="ECO:0000256" key="1">
    <source>
        <dbReference type="ARBA" id="ARBA00023015"/>
    </source>
</evidence>
<organism evidence="7 8">
    <name type="scientific">Dactylosporangium cerinum</name>
    <dbReference type="NCBI Taxonomy" id="1434730"/>
    <lineage>
        <taxon>Bacteria</taxon>
        <taxon>Bacillati</taxon>
        <taxon>Actinomycetota</taxon>
        <taxon>Actinomycetes</taxon>
        <taxon>Micromonosporales</taxon>
        <taxon>Micromonosporaceae</taxon>
        <taxon>Dactylosporangium</taxon>
    </lineage>
</organism>
<reference evidence="8" key="1">
    <citation type="journal article" date="2019" name="Int. J. Syst. Evol. Microbiol.">
        <title>The Global Catalogue of Microorganisms (GCM) 10K type strain sequencing project: providing services to taxonomists for standard genome sequencing and annotation.</title>
        <authorList>
            <consortium name="The Broad Institute Genomics Platform"/>
            <consortium name="The Broad Institute Genome Sequencing Center for Infectious Disease"/>
            <person name="Wu L."/>
            <person name="Ma J."/>
        </authorList>
    </citation>
    <scope>NUCLEOTIDE SEQUENCE [LARGE SCALE GENOMIC DNA]</scope>
    <source>
        <strain evidence="8">CGMCC 4.7152</strain>
    </source>
</reference>
<dbReference type="InterPro" id="IPR009057">
    <property type="entry name" value="Homeodomain-like_sf"/>
</dbReference>
<dbReference type="EMBL" id="JBHSIU010000068">
    <property type="protein sequence ID" value="MFC5005039.1"/>
    <property type="molecule type" value="Genomic_DNA"/>
</dbReference>
<dbReference type="PANTHER" id="PTHR47506">
    <property type="entry name" value="TRANSCRIPTIONAL REGULATORY PROTEIN"/>
    <property type="match status" value="1"/>
</dbReference>
<dbReference type="Pfam" id="PF00440">
    <property type="entry name" value="TetR_N"/>
    <property type="match status" value="1"/>
</dbReference>
<dbReference type="PRINTS" id="PR00455">
    <property type="entry name" value="HTHTETR"/>
</dbReference>
<dbReference type="Gene3D" id="1.10.357.10">
    <property type="entry name" value="Tetracycline Repressor, domain 2"/>
    <property type="match status" value="1"/>
</dbReference>
<feature type="domain" description="HTH tetR-type" evidence="6">
    <location>
        <begin position="12"/>
        <end position="72"/>
    </location>
</feature>
<sequence>MPVTKGTAIDPARTRAGLLATATELLYRRGLDGIGVAELCTSIGVSKETLYRHFGSKDGLVEAVLQARSDRVTAWLAAAAADAGDDPAAQLTAVFDALGRWHAEPSFRGCALLNAATQWHDGHEGTARATAARHLDRRLELLTGIARRAGAHDPAVLGRQLLALVVGATVLADLHPGAMPSAPRDAAVALLRAGCPTVSNDQRSTDVTSSEWPHGGAVGS</sequence>
<dbReference type="RefSeq" id="WP_380125502.1">
    <property type="nucleotide sequence ID" value="NZ_JBHSIU010000068.1"/>
</dbReference>
<feature type="compositionally biased region" description="Polar residues" evidence="5">
    <location>
        <begin position="199"/>
        <end position="211"/>
    </location>
</feature>
<keyword evidence="2 4" id="KW-0238">DNA-binding</keyword>
<name>A0ABV9WAG7_9ACTN</name>
<evidence type="ECO:0000313" key="8">
    <source>
        <dbReference type="Proteomes" id="UP001595912"/>
    </source>
</evidence>